<evidence type="ECO:0008006" key="5">
    <source>
        <dbReference type="Google" id="ProtNLM"/>
    </source>
</evidence>
<feature type="domain" description="AbiEi antitoxin N-terminal" evidence="1">
    <location>
        <begin position="10"/>
        <end position="46"/>
    </location>
</feature>
<sequence>MTPTTDQAGLDALAGDQGGLFTRADAQRLGFSDDQIRRRLRRGDWRVVIGPVLTRAGRQVTPLLRDRAVLLAVPDAVLSGPSAARRYGLEVPDLRTCVTVAPGRKVRHAGLRVHREVLAPADLSLVEGVLFTAPAQTVVDCVRELRPDDADLVLDRAIQRRLITFEEFVERVRGQTGRHGVGPLIRAAARHADGARSAAERLLVQGLRQARIAGWRANLPVHDEDGLIGAVDFGFAEIRLAIEVDGQAWHSAADRFQQDRTRQNRLVRAGWTVLRFTWQDLTRNMPGVLHEIETVRRQLTR</sequence>
<dbReference type="EMBL" id="BONF01000020">
    <property type="protein sequence ID" value="GIF82455.1"/>
    <property type="molecule type" value="Genomic_DNA"/>
</dbReference>
<feature type="domain" description="Restriction endonuclease type II-like" evidence="2">
    <location>
        <begin position="236"/>
        <end position="292"/>
    </location>
</feature>
<evidence type="ECO:0000259" key="1">
    <source>
        <dbReference type="Pfam" id="PF13338"/>
    </source>
</evidence>
<dbReference type="InterPro" id="IPR025159">
    <property type="entry name" value="AbiEi_N"/>
</dbReference>
<dbReference type="InterPro" id="IPR049468">
    <property type="entry name" value="Restrct_endonuc-II-like_dom"/>
</dbReference>
<organism evidence="3 4">
    <name type="scientific">Catellatospora bangladeshensis</name>
    <dbReference type="NCBI Taxonomy" id="310355"/>
    <lineage>
        <taxon>Bacteria</taxon>
        <taxon>Bacillati</taxon>
        <taxon>Actinomycetota</taxon>
        <taxon>Actinomycetes</taxon>
        <taxon>Micromonosporales</taxon>
        <taxon>Micromonosporaceae</taxon>
        <taxon>Catellatospora</taxon>
    </lineage>
</organism>
<evidence type="ECO:0000259" key="2">
    <source>
        <dbReference type="Pfam" id="PF18741"/>
    </source>
</evidence>
<dbReference type="Pfam" id="PF18741">
    <property type="entry name" value="MTES_1575"/>
    <property type="match status" value="1"/>
</dbReference>
<dbReference type="Gene3D" id="3.40.960.10">
    <property type="entry name" value="VSR Endonuclease"/>
    <property type="match status" value="1"/>
</dbReference>
<keyword evidence="4" id="KW-1185">Reference proteome</keyword>
<dbReference type="AlphaFoldDB" id="A0A8J3JP82"/>
<accession>A0A8J3JP82</accession>
<dbReference type="Pfam" id="PF13338">
    <property type="entry name" value="AbiEi_4"/>
    <property type="match status" value="1"/>
</dbReference>
<evidence type="ECO:0000313" key="4">
    <source>
        <dbReference type="Proteomes" id="UP000601223"/>
    </source>
</evidence>
<evidence type="ECO:0000313" key="3">
    <source>
        <dbReference type="EMBL" id="GIF82455.1"/>
    </source>
</evidence>
<gene>
    <name evidence="3" type="ORF">Cba03nite_38040</name>
</gene>
<dbReference type="SUPFAM" id="SSF52980">
    <property type="entry name" value="Restriction endonuclease-like"/>
    <property type="match status" value="1"/>
</dbReference>
<reference evidence="3 4" key="1">
    <citation type="submission" date="2021-01" db="EMBL/GenBank/DDBJ databases">
        <title>Whole genome shotgun sequence of Catellatospora bangladeshensis NBRC 107357.</title>
        <authorList>
            <person name="Komaki H."/>
            <person name="Tamura T."/>
        </authorList>
    </citation>
    <scope>NUCLEOTIDE SEQUENCE [LARGE SCALE GENOMIC DNA]</scope>
    <source>
        <strain evidence="3 4">NBRC 107357</strain>
    </source>
</reference>
<comment type="caution">
    <text evidence="3">The sequence shown here is derived from an EMBL/GenBank/DDBJ whole genome shotgun (WGS) entry which is preliminary data.</text>
</comment>
<name>A0A8J3JP82_9ACTN</name>
<dbReference type="RefSeq" id="WP_203747702.1">
    <property type="nucleotide sequence ID" value="NZ_BONF01000020.1"/>
</dbReference>
<dbReference type="Proteomes" id="UP000601223">
    <property type="component" value="Unassembled WGS sequence"/>
</dbReference>
<dbReference type="InterPro" id="IPR011335">
    <property type="entry name" value="Restrct_endonuc-II-like"/>
</dbReference>
<protein>
    <recommendedName>
        <fullName evidence="5">DUF559 domain-containing protein</fullName>
    </recommendedName>
</protein>
<proteinExistence type="predicted"/>